<evidence type="ECO:0008006" key="3">
    <source>
        <dbReference type="Google" id="ProtNLM"/>
    </source>
</evidence>
<comment type="caution">
    <text evidence="1">The sequence shown here is derived from an EMBL/GenBank/DDBJ whole genome shotgun (WGS) entry which is preliminary data.</text>
</comment>
<protein>
    <recommendedName>
        <fullName evidence="3">DUF2017 domain-containing protein</fullName>
    </recommendedName>
</protein>
<dbReference type="Proteomes" id="UP001501803">
    <property type="component" value="Unassembled WGS sequence"/>
</dbReference>
<evidence type="ECO:0000313" key="2">
    <source>
        <dbReference type="Proteomes" id="UP001501803"/>
    </source>
</evidence>
<keyword evidence="2" id="KW-1185">Reference proteome</keyword>
<reference evidence="2" key="1">
    <citation type="journal article" date="2019" name="Int. J. Syst. Evol. Microbiol.">
        <title>The Global Catalogue of Microorganisms (GCM) 10K type strain sequencing project: providing services to taxonomists for standard genome sequencing and annotation.</title>
        <authorList>
            <consortium name="The Broad Institute Genomics Platform"/>
            <consortium name="The Broad Institute Genome Sequencing Center for Infectious Disease"/>
            <person name="Wu L."/>
            <person name="Ma J."/>
        </authorList>
    </citation>
    <scope>NUCLEOTIDE SEQUENCE [LARGE SCALE GENOMIC DNA]</scope>
    <source>
        <strain evidence="2">JCM 17021</strain>
    </source>
</reference>
<dbReference type="EMBL" id="BAABCN010000002">
    <property type="protein sequence ID" value="GAA3863826.1"/>
    <property type="molecule type" value="Genomic_DNA"/>
</dbReference>
<dbReference type="Pfam" id="PF09438">
    <property type="entry name" value="DUF2017"/>
    <property type="match status" value="1"/>
</dbReference>
<dbReference type="InterPro" id="IPR018561">
    <property type="entry name" value="AosR"/>
</dbReference>
<organism evidence="1 2">
    <name type="scientific">Leifsonia kafniensis</name>
    <dbReference type="NCBI Taxonomy" id="475957"/>
    <lineage>
        <taxon>Bacteria</taxon>
        <taxon>Bacillati</taxon>
        <taxon>Actinomycetota</taxon>
        <taxon>Actinomycetes</taxon>
        <taxon>Micrococcales</taxon>
        <taxon>Microbacteriaceae</taxon>
        <taxon>Leifsonia</taxon>
    </lineage>
</organism>
<gene>
    <name evidence="1" type="ORF">GCM10022381_04710</name>
</gene>
<evidence type="ECO:0000313" key="1">
    <source>
        <dbReference type="EMBL" id="GAA3863826.1"/>
    </source>
</evidence>
<proteinExistence type="predicted"/>
<sequence>MNVERSTDGGLTAWFAPVEVELLRLATSQLVDLLSGANDDNDLAISDPAIRRMLPDAYSDDPEAAKEFRRFTAGGLLESKIENAALVRDALANVQGVDDLLPSQTESPRTGDTDSHELVVIDEPAVLSWLRALTDLRLTLAERLQMSPDGEIQLDGEEAEFLNDLYDWLGMVQESFIYAIDV</sequence>
<dbReference type="RefSeq" id="WP_345061887.1">
    <property type="nucleotide sequence ID" value="NZ_BAABCN010000002.1"/>
</dbReference>
<accession>A0ABP7K3K8</accession>
<name>A0ABP7K3K8_9MICO</name>